<dbReference type="PANTHER" id="PTHR14614:SF10">
    <property type="entry name" value="PROTEIN N-TERMINAL AND LYSINE N-METHYLTRANSFERASE EFM7"/>
    <property type="match status" value="1"/>
</dbReference>
<dbReference type="InterPro" id="IPR029063">
    <property type="entry name" value="SAM-dependent_MTases_sf"/>
</dbReference>
<dbReference type="AlphaFoldDB" id="A0A0C9VVQ4"/>
<dbReference type="GO" id="GO:0008757">
    <property type="term" value="F:S-adenosylmethionine-dependent methyltransferase activity"/>
    <property type="evidence" value="ECO:0007669"/>
    <property type="project" value="UniProtKB-ARBA"/>
</dbReference>
<dbReference type="EMBL" id="KN839857">
    <property type="protein sequence ID" value="KIJ62180.1"/>
    <property type="molecule type" value="Genomic_DNA"/>
</dbReference>
<dbReference type="Proteomes" id="UP000053820">
    <property type="component" value="Unassembled WGS sequence"/>
</dbReference>
<dbReference type="SUPFAM" id="SSF53335">
    <property type="entry name" value="S-adenosyl-L-methionine-dependent methyltransferases"/>
    <property type="match status" value="1"/>
</dbReference>
<keyword evidence="2" id="KW-1185">Reference proteome</keyword>
<protein>
    <submittedName>
        <fullName evidence="1">Uncharacterized protein</fullName>
    </submittedName>
</protein>
<evidence type="ECO:0000313" key="1">
    <source>
        <dbReference type="EMBL" id="KIJ62180.1"/>
    </source>
</evidence>
<reference evidence="1 2" key="1">
    <citation type="submission" date="2014-04" db="EMBL/GenBank/DDBJ databases">
        <title>Evolutionary Origins and Diversification of the Mycorrhizal Mutualists.</title>
        <authorList>
            <consortium name="DOE Joint Genome Institute"/>
            <consortium name="Mycorrhizal Genomics Consortium"/>
            <person name="Kohler A."/>
            <person name="Kuo A."/>
            <person name="Nagy L.G."/>
            <person name="Floudas D."/>
            <person name="Copeland A."/>
            <person name="Barry K.W."/>
            <person name="Cichocki N."/>
            <person name="Veneault-Fourrey C."/>
            <person name="LaButti K."/>
            <person name="Lindquist E.A."/>
            <person name="Lipzen A."/>
            <person name="Lundell T."/>
            <person name="Morin E."/>
            <person name="Murat C."/>
            <person name="Riley R."/>
            <person name="Ohm R."/>
            <person name="Sun H."/>
            <person name="Tunlid A."/>
            <person name="Henrissat B."/>
            <person name="Grigoriev I.V."/>
            <person name="Hibbett D.S."/>
            <person name="Martin F."/>
        </authorList>
    </citation>
    <scope>NUCLEOTIDE SEQUENCE [LARGE SCALE GENOMIC DNA]</scope>
    <source>
        <strain evidence="1 2">MD-312</strain>
    </source>
</reference>
<organism evidence="1 2">
    <name type="scientific">Hydnomerulius pinastri MD-312</name>
    <dbReference type="NCBI Taxonomy" id="994086"/>
    <lineage>
        <taxon>Eukaryota</taxon>
        <taxon>Fungi</taxon>
        <taxon>Dikarya</taxon>
        <taxon>Basidiomycota</taxon>
        <taxon>Agaricomycotina</taxon>
        <taxon>Agaricomycetes</taxon>
        <taxon>Agaricomycetidae</taxon>
        <taxon>Boletales</taxon>
        <taxon>Boletales incertae sedis</taxon>
        <taxon>Leucogyrophana</taxon>
    </lineage>
</organism>
<dbReference type="OrthoDB" id="46564at2759"/>
<accession>A0A0C9VVQ4</accession>
<dbReference type="GO" id="GO:0005737">
    <property type="term" value="C:cytoplasm"/>
    <property type="evidence" value="ECO:0007669"/>
    <property type="project" value="TreeGrafter"/>
</dbReference>
<name>A0A0C9VVQ4_9AGAM</name>
<dbReference type="HOGENOM" id="CLU_032409_3_0_1"/>
<sequence>MIENIEDILSDSLEILGGERVEDPGYVQYGVLKLTVAPKEGKANTLLADHLFSPALLLAELIETRVIQVAGRTMIELGAGCALPSLLAATLPEPPSLVVVTDYPDNIILGNLKDNVERNREHYRSPCVVQCAGYEWGTDTTPLIHYPQSSDSTPGYDMVIMSDLLHFRTSHDVLVLALKTLLAKSPKARVYVAAGKYTAPHVCDNFLILGSSAGLIWEEDMSCTGGDSQNNAWMGTMNVSGLDMAQLSARKSMCRLWVGRWSSAANLPSDVL</sequence>
<proteinExistence type="predicted"/>
<dbReference type="InterPro" id="IPR019410">
    <property type="entry name" value="Methyltransf_16"/>
</dbReference>
<dbReference type="Gene3D" id="3.40.50.150">
    <property type="entry name" value="Vaccinia Virus protein VP39"/>
    <property type="match status" value="1"/>
</dbReference>
<dbReference type="PANTHER" id="PTHR14614">
    <property type="entry name" value="HEPATOCELLULAR CARCINOMA-ASSOCIATED ANTIGEN"/>
    <property type="match status" value="1"/>
</dbReference>
<gene>
    <name evidence="1" type="ORF">HYDPIDRAFT_115051</name>
</gene>
<dbReference type="Pfam" id="PF10294">
    <property type="entry name" value="Methyltransf_16"/>
    <property type="match status" value="1"/>
</dbReference>
<evidence type="ECO:0000313" key="2">
    <source>
        <dbReference type="Proteomes" id="UP000053820"/>
    </source>
</evidence>